<dbReference type="EMBL" id="CP123000">
    <property type="protein sequence ID" value="WGI66511.1"/>
    <property type="molecule type" value="Genomic_DNA"/>
</dbReference>
<feature type="domain" description="Bacterial sugar transferase" evidence="3">
    <location>
        <begin position="3"/>
        <end position="47"/>
    </location>
</feature>
<keyword evidence="2" id="KW-0270">Exopolysaccharide synthesis</keyword>
<name>A0ABY8LW00_9HYPH</name>
<evidence type="ECO:0000256" key="1">
    <source>
        <dbReference type="ARBA" id="ARBA00006464"/>
    </source>
</evidence>
<evidence type="ECO:0000256" key="2">
    <source>
        <dbReference type="ARBA" id="ARBA00023169"/>
    </source>
</evidence>
<comment type="similarity">
    <text evidence="1">Belongs to the bacterial sugar transferase family.</text>
</comment>
<dbReference type="Proteomes" id="UP001227095">
    <property type="component" value="Chromosome"/>
</dbReference>
<accession>A0ABY8LW00</accession>
<sequence length="58" mass="6383">MAQTTKGDPRITRVGVGFVIRRTNIDELPQFLNVLNGDMPLVGLHCQCDRHAGPLHSS</sequence>
<evidence type="ECO:0000313" key="4">
    <source>
        <dbReference type="EMBL" id="WGI66511.1"/>
    </source>
</evidence>
<dbReference type="RefSeq" id="WP_280107452.1">
    <property type="nucleotide sequence ID" value="NZ_CP123000.1"/>
</dbReference>
<evidence type="ECO:0000313" key="5">
    <source>
        <dbReference type="Proteomes" id="UP001227095"/>
    </source>
</evidence>
<dbReference type="PANTHER" id="PTHR30576:SF0">
    <property type="entry name" value="UNDECAPRENYL-PHOSPHATE N-ACETYLGALACTOSAMINYL 1-PHOSPHATE TRANSFERASE-RELATED"/>
    <property type="match status" value="1"/>
</dbReference>
<proteinExistence type="inferred from homology"/>
<dbReference type="PANTHER" id="PTHR30576">
    <property type="entry name" value="COLANIC BIOSYNTHESIS UDP-GLUCOSE LIPID CARRIER TRANSFERASE"/>
    <property type="match status" value="1"/>
</dbReference>
<gene>
    <name evidence="4" type="ORF">QEO92_15895</name>
</gene>
<organism evidence="4 5">
    <name type="scientific">Neorhizobium petrolearium</name>
    <dbReference type="NCBI Taxonomy" id="515361"/>
    <lineage>
        <taxon>Bacteria</taxon>
        <taxon>Pseudomonadati</taxon>
        <taxon>Pseudomonadota</taxon>
        <taxon>Alphaproteobacteria</taxon>
        <taxon>Hyphomicrobiales</taxon>
        <taxon>Rhizobiaceae</taxon>
        <taxon>Rhizobium/Agrobacterium group</taxon>
        <taxon>Neorhizobium</taxon>
    </lineage>
</organism>
<dbReference type="Pfam" id="PF02397">
    <property type="entry name" value="Bac_transf"/>
    <property type="match status" value="1"/>
</dbReference>
<keyword evidence="4" id="KW-0808">Transferase</keyword>
<evidence type="ECO:0000259" key="3">
    <source>
        <dbReference type="Pfam" id="PF02397"/>
    </source>
</evidence>
<dbReference type="InterPro" id="IPR003362">
    <property type="entry name" value="Bact_transf"/>
</dbReference>
<dbReference type="GO" id="GO:0016740">
    <property type="term" value="F:transferase activity"/>
    <property type="evidence" value="ECO:0007669"/>
    <property type="project" value="UniProtKB-KW"/>
</dbReference>
<protein>
    <submittedName>
        <fullName evidence="4">Sugar transferase</fullName>
    </submittedName>
</protein>
<reference evidence="4 5" key="1">
    <citation type="submission" date="2023-04" db="EMBL/GenBank/DDBJ databases">
        <title>Neorhizobium petrolearium OS53, complete genome.</title>
        <authorList>
            <person name="Yu T."/>
        </authorList>
    </citation>
    <scope>NUCLEOTIDE SEQUENCE [LARGE SCALE GENOMIC DNA]</scope>
    <source>
        <strain evidence="4 5">OS53</strain>
    </source>
</reference>
<keyword evidence="5" id="KW-1185">Reference proteome</keyword>